<evidence type="ECO:0000313" key="3">
    <source>
        <dbReference type="EMBL" id="PSO09018.1"/>
    </source>
</evidence>
<dbReference type="GO" id="GO:0016705">
    <property type="term" value="F:oxidoreductase activity, acting on paired donors, with incorporation or reduction of molecular oxygen"/>
    <property type="evidence" value="ECO:0007669"/>
    <property type="project" value="InterPro"/>
</dbReference>
<dbReference type="Proteomes" id="UP000242015">
    <property type="component" value="Unassembled WGS sequence"/>
</dbReference>
<dbReference type="InterPro" id="IPR036661">
    <property type="entry name" value="Luciferase-like_sf"/>
</dbReference>
<dbReference type="InterPro" id="IPR050564">
    <property type="entry name" value="F420-G6PD/mer"/>
</dbReference>
<feature type="domain" description="Luciferase-like" evidence="2">
    <location>
        <begin position="17"/>
        <end position="308"/>
    </location>
</feature>
<dbReference type="Pfam" id="PF00296">
    <property type="entry name" value="Bac_luciferase"/>
    <property type="match status" value="1"/>
</dbReference>
<comment type="caution">
    <text evidence="3">The sequence shown here is derived from an EMBL/GenBank/DDBJ whole genome shotgun (WGS) entry which is preliminary data.</text>
</comment>
<name>A0A2R6CDQ7_9ARCH</name>
<proteinExistence type="predicted"/>
<accession>A0A2R6CDQ7</accession>
<dbReference type="InterPro" id="IPR011251">
    <property type="entry name" value="Luciferase-like_dom"/>
</dbReference>
<keyword evidence="1" id="KW-0560">Oxidoreductase</keyword>
<dbReference type="CDD" id="cd01097">
    <property type="entry name" value="Tetrahydromethanopterin_reductase"/>
    <property type="match status" value="1"/>
</dbReference>
<gene>
    <name evidence="3" type="ORF">B9Q04_02605</name>
</gene>
<protein>
    <recommendedName>
        <fullName evidence="2">Luciferase-like domain-containing protein</fullName>
    </recommendedName>
</protein>
<evidence type="ECO:0000259" key="2">
    <source>
        <dbReference type="Pfam" id="PF00296"/>
    </source>
</evidence>
<dbReference type="PANTHER" id="PTHR43244">
    <property type="match status" value="1"/>
</dbReference>
<dbReference type="AlphaFoldDB" id="A0A2R6CDQ7"/>
<evidence type="ECO:0000256" key="1">
    <source>
        <dbReference type="ARBA" id="ARBA00023002"/>
    </source>
</evidence>
<organism evidence="3 4">
    <name type="scientific">Candidatus Marsarchaeota G2 archaeon BE_D</name>
    <dbReference type="NCBI Taxonomy" id="1978158"/>
    <lineage>
        <taxon>Archaea</taxon>
        <taxon>Candidatus Marsarchaeota</taxon>
        <taxon>Candidatus Marsarchaeota group 2</taxon>
    </lineage>
</organism>
<dbReference type="EMBL" id="NEXF01000030">
    <property type="protein sequence ID" value="PSO09018.1"/>
    <property type="molecule type" value="Genomic_DNA"/>
</dbReference>
<dbReference type="PANTHER" id="PTHR43244:SF1">
    <property type="entry name" value="5,10-METHYLENETETRAHYDROMETHANOPTERIN REDUCTASE"/>
    <property type="match status" value="1"/>
</dbReference>
<dbReference type="SUPFAM" id="SSF51679">
    <property type="entry name" value="Bacterial luciferase-like"/>
    <property type="match status" value="1"/>
</dbReference>
<sequence>MSKMKFGLRLADWFGGARTIVELALAAEKEGFDYCWVSHDVFMRSSLVTLTAIGLQSKRMILGNTILNPYTLNPAEIAMYLSTLDELTDGRVVCGISAGALEYMDWLGIEHVRPLTRTKECVELIRKLISDSNAEYHGSEFVWNKQCYMRFKPIRNRIPVYIGGQGDRMLEYSGEAGDGALPLLYPPEFAKYAVEKIHKGAKIAGRDPAEIDIAGCVWISVGQDKQSAITQGLRELVAYFGPLLGVKGLGSVGLTQQDFTQVQETFKKKGLKEASKLVDERMLRLAIYGSPDDCIAKLEELARAGVNQVLFGAPLGPDPQEAIRTIGRRIIPYFRKNDERN</sequence>
<reference evidence="3 4" key="1">
    <citation type="submission" date="2017-04" db="EMBL/GenBank/DDBJ databases">
        <title>Novel microbial lineages endemic to geothermal iron-oxide mats fill important gaps in the evolutionary history of Archaea.</title>
        <authorList>
            <person name="Jay Z.J."/>
            <person name="Beam J.P."/>
            <person name="Dlakic M."/>
            <person name="Rusch D.B."/>
            <person name="Kozubal M.A."/>
            <person name="Inskeep W.P."/>
        </authorList>
    </citation>
    <scope>NUCLEOTIDE SEQUENCE [LARGE SCALE GENOMIC DNA]</scope>
    <source>
        <strain evidence="3">BE_D</strain>
    </source>
</reference>
<evidence type="ECO:0000313" key="4">
    <source>
        <dbReference type="Proteomes" id="UP000242015"/>
    </source>
</evidence>
<dbReference type="Gene3D" id="3.20.20.30">
    <property type="entry name" value="Luciferase-like domain"/>
    <property type="match status" value="1"/>
</dbReference>